<comment type="caution">
    <text evidence="1">The sequence shown here is derived from an EMBL/GenBank/DDBJ whole genome shotgun (WGS) entry which is preliminary data.</text>
</comment>
<evidence type="ECO:0000313" key="2">
    <source>
        <dbReference type="Proteomes" id="UP001489719"/>
    </source>
</evidence>
<gene>
    <name evidence="1" type="ORF">V1517DRAFT_95073</name>
</gene>
<sequence>MKEILFRDYLDISFSNAPVRARRVLSPTNEALNLLQQQEHHQLQRTHRNPKYAREYEAASHMIGCEMNLLDVDYPERGDEGVTIKWCTLTRQPPDRRQETILQLAHITWFRWKVQESFLCVAEELIRVGLISLDAIYTPMNLSQQTLSTSAVMKALNCFAIPRSCMDHQELIFGTHFLAPPLWLATLIVRSCTDWTRIVNRLTTVPLLGELDSELVLKVVQERPNFTVNPDEGKITGEISKTSSYALWLPHGTRLEDFLSTWTDRYSQAMEAYYIATGKHWEGFEDVEKRMVNLLTMEMELYN</sequence>
<accession>A0ACC3TCR5</accession>
<organism evidence="1 2">
    <name type="scientific">Lipomyces orientalis</name>
    <dbReference type="NCBI Taxonomy" id="1233043"/>
    <lineage>
        <taxon>Eukaryota</taxon>
        <taxon>Fungi</taxon>
        <taxon>Dikarya</taxon>
        <taxon>Ascomycota</taxon>
        <taxon>Saccharomycotina</taxon>
        <taxon>Lipomycetes</taxon>
        <taxon>Lipomycetales</taxon>
        <taxon>Lipomycetaceae</taxon>
        <taxon>Lipomyces</taxon>
    </lineage>
</organism>
<proteinExistence type="predicted"/>
<dbReference type="Proteomes" id="UP001489719">
    <property type="component" value="Unassembled WGS sequence"/>
</dbReference>
<evidence type="ECO:0000313" key="1">
    <source>
        <dbReference type="EMBL" id="KAK9318790.1"/>
    </source>
</evidence>
<dbReference type="EMBL" id="MU970311">
    <property type="protein sequence ID" value="KAK9318790.1"/>
    <property type="molecule type" value="Genomic_DNA"/>
</dbReference>
<reference evidence="2" key="1">
    <citation type="journal article" date="2024" name="Front. Bioeng. Biotechnol.">
        <title>Genome-scale model development and genomic sequencing of the oleaginous clade Lipomyces.</title>
        <authorList>
            <person name="Czajka J.J."/>
            <person name="Han Y."/>
            <person name="Kim J."/>
            <person name="Mondo S.J."/>
            <person name="Hofstad B.A."/>
            <person name="Robles A."/>
            <person name="Haridas S."/>
            <person name="Riley R."/>
            <person name="LaButti K."/>
            <person name="Pangilinan J."/>
            <person name="Andreopoulos W."/>
            <person name="Lipzen A."/>
            <person name="Yan J."/>
            <person name="Wang M."/>
            <person name="Ng V."/>
            <person name="Grigoriev I.V."/>
            <person name="Spatafora J.W."/>
            <person name="Magnuson J.K."/>
            <person name="Baker S.E."/>
            <person name="Pomraning K.R."/>
        </authorList>
    </citation>
    <scope>NUCLEOTIDE SEQUENCE [LARGE SCALE GENOMIC DNA]</scope>
    <source>
        <strain evidence="2">CBS 10300</strain>
    </source>
</reference>
<protein>
    <submittedName>
        <fullName evidence="1">Uncharacterized protein</fullName>
    </submittedName>
</protein>
<keyword evidence="2" id="KW-1185">Reference proteome</keyword>
<name>A0ACC3TCR5_9ASCO</name>